<dbReference type="GO" id="GO:0005524">
    <property type="term" value="F:ATP binding"/>
    <property type="evidence" value="ECO:0007669"/>
    <property type="project" value="UniProtKB-UniRule"/>
</dbReference>
<dbReference type="HAMAP" id="MF_01926">
    <property type="entry name" value="PurS"/>
    <property type="match status" value="1"/>
</dbReference>
<evidence type="ECO:0000256" key="5">
    <source>
        <dbReference type="ARBA" id="ARBA00022840"/>
    </source>
</evidence>
<dbReference type="GO" id="GO:0006189">
    <property type="term" value="P:'de novo' IMP biosynthetic process"/>
    <property type="evidence" value="ECO:0007669"/>
    <property type="project" value="UniProtKB-UniRule"/>
</dbReference>
<dbReference type="Proteomes" id="UP000473278">
    <property type="component" value="Unassembled WGS sequence"/>
</dbReference>
<evidence type="ECO:0000256" key="4">
    <source>
        <dbReference type="ARBA" id="ARBA00022755"/>
    </source>
</evidence>
<keyword evidence="4 6" id="KW-0658">Purine biosynthesis</keyword>
<dbReference type="GO" id="GO:0004642">
    <property type="term" value="F:phosphoribosylformylglycinamidine synthase activity"/>
    <property type="evidence" value="ECO:0007669"/>
    <property type="project" value="UniProtKB-UniRule"/>
</dbReference>
<dbReference type="EC" id="6.3.5.3" evidence="6"/>
<dbReference type="PANTHER" id="PTHR34696:SF1">
    <property type="entry name" value="PHOSPHORIBOSYLFORMYLGLYCINAMIDINE SYNTHASE SUBUNIT PURS"/>
    <property type="match status" value="1"/>
</dbReference>
<dbReference type="GO" id="GO:0005737">
    <property type="term" value="C:cytoplasm"/>
    <property type="evidence" value="ECO:0007669"/>
    <property type="project" value="UniProtKB-SubCell"/>
</dbReference>
<comment type="pathway">
    <text evidence="6">Purine metabolism; IMP biosynthesis via de novo pathway; 5-amino-1-(5-phospho-D-ribosyl)imidazole from N(2)-formyl-N(1)-(5-phospho-D-ribosyl)glycinamide: step 1/2.</text>
</comment>
<keyword evidence="5 6" id="KW-0067">ATP-binding</keyword>
<dbReference type="RefSeq" id="WP_165138242.1">
    <property type="nucleotide sequence ID" value="NZ_JAALLT010000001.1"/>
</dbReference>
<evidence type="ECO:0000313" key="8">
    <source>
        <dbReference type="Proteomes" id="UP000473278"/>
    </source>
</evidence>
<dbReference type="SUPFAM" id="SSF82697">
    <property type="entry name" value="PurS-like"/>
    <property type="match status" value="1"/>
</dbReference>
<organism evidence="7 8">
    <name type="scientific">Halalkalibaculum roseum</name>
    <dbReference type="NCBI Taxonomy" id="2709311"/>
    <lineage>
        <taxon>Bacteria</taxon>
        <taxon>Pseudomonadati</taxon>
        <taxon>Balneolota</taxon>
        <taxon>Balneolia</taxon>
        <taxon>Balneolales</taxon>
        <taxon>Balneolaceae</taxon>
        <taxon>Halalkalibaculum</taxon>
    </lineage>
</organism>
<dbReference type="EMBL" id="JAALLT010000001">
    <property type="protein sequence ID" value="NGP75171.1"/>
    <property type="molecule type" value="Genomic_DNA"/>
</dbReference>
<dbReference type="UniPathway" id="UPA00074">
    <property type="reaction ID" value="UER00128"/>
</dbReference>
<keyword evidence="1 6" id="KW-0963">Cytoplasm</keyword>
<dbReference type="InterPro" id="IPR003850">
    <property type="entry name" value="PurS"/>
</dbReference>
<dbReference type="PANTHER" id="PTHR34696">
    <property type="entry name" value="PHOSPHORIBOSYLFORMYLGLYCINAMIDINE SYNTHASE SUBUNIT PURS"/>
    <property type="match status" value="1"/>
</dbReference>
<evidence type="ECO:0000256" key="6">
    <source>
        <dbReference type="HAMAP-Rule" id="MF_01926"/>
    </source>
</evidence>
<evidence type="ECO:0000256" key="1">
    <source>
        <dbReference type="ARBA" id="ARBA00022490"/>
    </source>
</evidence>
<keyword evidence="2 6" id="KW-0436">Ligase</keyword>
<proteinExistence type="inferred from homology"/>
<reference evidence="7 8" key="1">
    <citation type="submission" date="2020-02" db="EMBL/GenBank/DDBJ databases">
        <title>Balneolaceae bacterium YR4-1, complete genome.</title>
        <authorList>
            <person name="Li Y."/>
            <person name="Wu S."/>
        </authorList>
    </citation>
    <scope>NUCLEOTIDE SEQUENCE [LARGE SCALE GENOMIC DNA]</scope>
    <source>
        <strain evidence="7 8">YR4-1</strain>
    </source>
</reference>
<comment type="caution">
    <text evidence="7">The sequence shown here is derived from an EMBL/GenBank/DDBJ whole genome shotgun (WGS) entry which is preliminary data.</text>
</comment>
<keyword evidence="8" id="KW-1185">Reference proteome</keyword>
<dbReference type="NCBIfam" id="NF004630">
    <property type="entry name" value="PRK05974.1"/>
    <property type="match status" value="1"/>
</dbReference>
<accession>A0A6M1SIJ4</accession>
<dbReference type="Gene3D" id="3.30.1280.10">
    <property type="entry name" value="Phosphoribosylformylglycinamidine synthase subunit PurS"/>
    <property type="match status" value="1"/>
</dbReference>
<dbReference type="AlphaFoldDB" id="A0A6M1SIJ4"/>
<evidence type="ECO:0000313" key="7">
    <source>
        <dbReference type="EMBL" id="NGP75171.1"/>
    </source>
</evidence>
<comment type="function">
    <text evidence="6">Part of the phosphoribosylformylglycinamidine synthase complex involved in the purines biosynthetic pathway. Catalyzes the ATP-dependent conversion of formylglycinamide ribonucleotide (FGAR) and glutamine to yield formylglycinamidine ribonucleotide (FGAM) and glutamate. The FGAM synthase complex is composed of three subunits. PurQ produces an ammonia molecule by converting glutamine to glutamate. PurL transfers the ammonia molecule to FGAR to form FGAM in an ATP-dependent manner. PurS interacts with PurQ and PurL and is thought to assist in the transfer of the ammonia molecule from PurQ to PurL.</text>
</comment>
<comment type="catalytic activity">
    <reaction evidence="6">
        <text>N(2)-formyl-N(1)-(5-phospho-beta-D-ribosyl)glycinamide + L-glutamine + ATP + H2O = 2-formamido-N(1)-(5-O-phospho-beta-D-ribosyl)acetamidine + L-glutamate + ADP + phosphate + H(+)</text>
        <dbReference type="Rhea" id="RHEA:17129"/>
        <dbReference type="ChEBI" id="CHEBI:15377"/>
        <dbReference type="ChEBI" id="CHEBI:15378"/>
        <dbReference type="ChEBI" id="CHEBI:29985"/>
        <dbReference type="ChEBI" id="CHEBI:30616"/>
        <dbReference type="ChEBI" id="CHEBI:43474"/>
        <dbReference type="ChEBI" id="CHEBI:58359"/>
        <dbReference type="ChEBI" id="CHEBI:147286"/>
        <dbReference type="ChEBI" id="CHEBI:147287"/>
        <dbReference type="ChEBI" id="CHEBI:456216"/>
        <dbReference type="EC" id="6.3.5.3"/>
    </reaction>
</comment>
<evidence type="ECO:0000256" key="3">
    <source>
        <dbReference type="ARBA" id="ARBA00022741"/>
    </source>
</evidence>
<dbReference type="NCBIfam" id="TIGR00302">
    <property type="entry name" value="phosphoribosylformylglycinamidine synthase subunit PurS"/>
    <property type="match status" value="1"/>
</dbReference>
<comment type="subcellular location">
    <subcellularLocation>
        <location evidence="6">Cytoplasm</location>
    </subcellularLocation>
</comment>
<comment type="subunit">
    <text evidence="6">Part of the FGAM synthase complex composed of 1 PurL, 1 PurQ and 2 PurS subunits.</text>
</comment>
<protein>
    <recommendedName>
        <fullName evidence="6">Phosphoribosylformylglycinamidine synthase subunit PurS</fullName>
        <shortName evidence="6">FGAM synthase</shortName>
        <ecNumber evidence="6">6.3.5.3</ecNumber>
    </recommendedName>
    <alternativeName>
        <fullName evidence="6">Formylglycinamide ribonucleotide amidotransferase subunit III</fullName>
        <shortName evidence="6">FGAR amidotransferase III</shortName>
        <shortName evidence="6">FGAR-AT III</shortName>
    </alternativeName>
    <alternativeName>
        <fullName evidence="6">Phosphoribosylformylglycinamidine synthase subunit III</fullName>
    </alternativeName>
</protein>
<dbReference type="Pfam" id="PF02700">
    <property type="entry name" value="PurS"/>
    <property type="match status" value="1"/>
</dbReference>
<gene>
    <name evidence="6 7" type="primary">purS</name>
    <name evidence="7" type="ORF">G3570_00890</name>
</gene>
<dbReference type="InterPro" id="IPR036604">
    <property type="entry name" value="PurS-like_sf"/>
</dbReference>
<comment type="similarity">
    <text evidence="6">Belongs to the PurS family.</text>
</comment>
<keyword evidence="3 6" id="KW-0547">Nucleotide-binding</keyword>
<evidence type="ECO:0000256" key="2">
    <source>
        <dbReference type="ARBA" id="ARBA00022598"/>
    </source>
</evidence>
<sequence>MYKATVNVTLRKSILDPQGKAAHHALQNLGMKEIDSVRIGKLIEMDIDAENKERAHEIAENACAQLLANEVMEDYNVTIHENSE</sequence>
<name>A0A6M1SIJ4_9BACT</name>